<dbReference type="EMBL" id="PVNP01000089">
    <property type="protein sequence ID" value="PRO73702.1"/>
    <property type="molecule type" value="Genomic_DNA"/>
</dbReference>
<comment type="caution">
    <text evidence="2">The sequence shown here is derived from an EMBL/GenBank/DDBJ whole genome shotgun (WGS) entry which is preliminary data.</text>
</comment>
<dbReference type="Proteomes" id="UP000238949">
    <property type="component" value="Unassembled WGS sequence"/>
</dbReference>
<dbReference type="SUPFAM" id="SSF53474">
    <property type="entry name" value="alpha/beta-Hydrolases"/>
    <property type="match status" value="1"/>
</dbReference>
<evidence type="ECO:0000313" key="2">
    <source>
        <dbReference type="EMBL" id="PRO73702.1"/>
    </source>
</evidence>
<name>A0A2S9VB83_9ALTE</name>
<accession>A0A2S9VB83</accession>
<gene>
    <name evidence="2" type="ORF">C6Y40_09850</name>
</gene>
<feature type="chain" id="PRO_5015528727" evidence="1">
    <location>
        <begin position="23"/>
        <end position="332"/>
    </location>
</feature>
<dbReference type="AlphaFoldDB" id="A0A2S9VB83"/>
<reference evidence="3" key="1">
    <citation type="journal article" date="2020" name="Int. J. Syst. Evol. Microbiol.">
        <title>Alteromonas alba sp. nov., a marine bacterium isolated from the seawater of the West Pacific Ocean.</title>
        <authorList>
            <person name="Sun C."/>
            <person name="Wu Y.-H."/>
            <person name="Xamxidin M."/>
            <person name="Cheng H."/>
            <person name="Xu X.-W."/>
        </authorList>
    </citation>
    <scope>NUCLEOTIDE SEQUENCE [LARGE SCALE GENOMIC DNA]</scope>
    <source>
        <strain evidence="3">190</strain>
    </source>
</reference>
<sequence length="332" mass="35743">MKTTLKTALGFGLVAFAQGSIAQQESSLQLDTDAITVSGLSSGGFMATQFHLANSDKVTGAAMLASGPYYCAQNDIAVALGQCVDKVNSPLDVKALSAQAKSWEESGKIPPLANLKDDKVWLLHGTADTRVNSAVSDALYQQYQQWVPAEQLTYVNDKPFSHVFPTVDAGGSCLDSASPYIGKCEYDAAGELLTALLGELNTPDDVLEGEVISFDQQEIAGDDASTLADKGYAYIPASCSNGEACRVHVSFHGCNQYAQAVDMAYIEQTGLNRWADDNQLVVIYPQTRKSLIMPMNPQGCWDWWGYTSDAYATSEGPQIKAVNAFIDFLATR</sequence>
<dbReference type="RefSeq" id="WP_105934447.1">
    <property type="nucleotide sequence ID" value="NZ_PVNP01000089.1"/>
</dbReference>
<evidence type="ECO:0000313" key="3">
    <source>
        <dbReference type="Proteomes" id="UP000238949"/>
    </source>
</evidence>
<keyword evidence="1" id="KW-0732">Signal</keyword>
<organism evidence="2 3">
    <name type="scientific">Alteromonas alba</name>
    <dbReference type="NCBI Taxonomy" id="2079529"/>
    <lineage>
        <taxon>Bacteria</taxon>
        <taxon>Pseudomonadati</taxon>
        <taxon>Pseudomonadota</taxon>
        <taxon>Gammaproteobacteria</taxon>
        <taxon>Alteromonadales</taxon>
        <taxon>Alteromonadaceae</taxon>
        <taxon>Alteromonas/Salinimonas group</taxon>
        <taxon>Alteromonas</taxon>
    </lineage>
</organism>
<keyword evidence="3" id="KW-1185">Reference proteome</keyword>
<evidence type="ECO:0000256" key="1">
    <source>
        <dbReference type="SAM" id="SignalP"/>
    </source>
</evidence>
<protein>
    <submittedName>
        <fullName evidence="2">Polyhydroxybutyrate depolymerase</fullName>
    </submittedName>
</protein>
<dbReference type="Gene3D" id="3.40.50.1820">
    <property type="entry name" value="alpha/beta hydrolase"/>
    <property type="match status" value="2"/>
</dbReference>
<proteinExistence type="predicted"/>
<dbReference type="PANTHER" id="PTHR42972:SF8">
    <property type="entry name" value="POLYHYDROXYBUTYRATE DEPOLYMERASE"/>
    <property type="match status" value="1"/>
</dbReference>
<feature type="signal peptide" evidence="1">
    <location>
        <begin position="1"/>
        <end position="22"/>
    </location>
</feature>
<dbReference type="PANTHER" id="PTHR42972">
    <property type="entry name" value="TOL-PAL SYSTEM PROTEIN TOLB"/>
    <property type="match status" value="1"/>
</dbReference>
<dbReference type="InterPro" id="IPR029058">
    <property type="entry name" value="AB_hydrolase_fold"/>
</dbReference>
<dbReference type="OrthoDB" id="505233at2"/>